<dbReference type="SUPFAM" id="SSF49899">
    <property type="entry name" value="Concanavalin A-like lectins/glucanases"/>
    <property type="match status" value="1"/>
</dbReference>
<protein>
    <recommendedName>
        <fullName evidence="2">LamG-like jellyroll fold domain-containing protein</fullName>
    </recommendedName>
</protein>
<dbReference type="InterPro" id="IPR013320">
    <property type="entry name" value="ConA-like_dom_sf"/>
</dbReference>
<reference evidence="1" key="1">
    <citation type="submission" date="2018-05" db="EMBL/GenBank/DDBJ databases">
        <authorList>
            <person name="Lanie J.A."/>
            <person name="Ng W.-L."/>
            <person name="Kazmierczak K.M."/>
            <person name="Andrzejewski T.M."/>
            <person name="Davidsen T.M."/>
            <person name="Wayne K.J."/>
            <person name="Tettelin H."/>
            <person name="Glass J.I."/>
            <person name="Rusch D."/>
            <person name="Podicherti R."/>
            <person name="Tsui H.-C.T."/>
            <person name="Winkler M.E."/>
        </authorList>
    </citation>
    <scope>NUCLEOTIDE SEQUENCE</scope>
</reference>
<proteinExistence type="predicted"/>
<sequence>MKTVLNKPILFFLTLITLTTIFVLSGQAKVSEVDLSSAVGIWLFDEGAGNATADLSEKGNHATLVKNPKWVAGKFGKALEFNGKDTCVQTGKKLLDAREEFTIVAWIKPGKITANRVGLLGQNDSPEFGFIDPNTVNLWTPANSASVTYSHPPGEWHHIAAVATTKFARVYLDGKGGTEARKDIKNHGSSDFNVNIGGCGIWDGAGNWFTGAMDEVAIFHSALDDGDIRKIMNGFASLMTAVDPKDKLPLAWGKIKQRH</sequence>
<gene>
    <name evidence="1" type="ORF">METZ01_LOCUS162712</name>
</gene>
<dbReference type="EMBL" id="UINC01028598">
    <property type="protein sequence ID" value="SVB09858.1"/>
    <property type="molecule type" value="Genomic_DNA"/>
</dbReference>
<organism evidence="1">
    <name type="scientific">marine metagenome</name>
    <dbReference type="NCBI Taxonomy" id="408172"/>
    <lineage>
        <taxon>unclassified sequences</taxon>
        <taxon>metagenomes</taxon>
        <taxon>ecological metagenomes</taxon>
    </lineage>
</organism>
<dbReference type="Pfam" id="PF13385">
    <property type="entry name" value="Laminin_G_3"/>
    <property type="match status" value="1"/>
</dbReference>
<evidence type="ECO:0000313" key="1">
    <source>
        <dbReference type="EMBL" id="SVB09858.1"/>
    </source>
</evidence>
<name>A0A382B7X0_9ZZZZ</name>
<dbReference type="AlphaFoldDB" id="A0A382B7X0"/>
<accession>A0A382B7X0</accession>
<dbReference type="Gene3D" id="2.60.120.200">
    <property type="match status" value="1"/>
</dbReference>
<evidence type="ECO:0008006" key="2">
    <source>
        <dbReference type="Google" id="ProtNLM"/>
    </source>
</evidence>